<reference evidence="2" key="2">
    <citation type="submission" date="2023-06" db="EMBL/GenBank/DDBJ databases">
        <authorList>
            <consortium name="Lawrence Berkeley National Laboratory"/>
            <person name="Haridas S."/>
            <person name="Hensen N."/>
            <person name="Bonometti L."/>
            <person name="Westerberg I."/>
            <person name="Brannstrom I.O."/>
            <person name="Guillou S."/>
            <person name="Cros-Aarteil S."/>
            <person name="Calhoun S."/>
            <person name="Kuo A."/>
            <person name="Mondo S."/>
            <person name="Pangilinan J."/>
            <person name="Riley R."/>
            <person name="Labutti K."/>
            <person name="Andreopoulos B."/>
            <person name="Lipzen A."/>
            <person name="Chen C."/>
            <person name="Yanf M."/>
            <person name="Daum C."/>
            <person name="Ng V."/>
            <person name="Clum A."/>
            <person name="Steindorff A."/>
            <person name="Ohm R."/>
            <person name="Martin F."/>
            <person name="Silar P."/>
            <person name="Natvig D."/>
            <person name="Lalanne C."/>
            <person name="Gautier V."/>
            <person name="Ament-Velasquez S.L."/>
            <person name="Kruys A."/>
            <person name="Hutchinson M.I."/>
            <person name="Powell A.J."/>
            <person name="Barry K."/>
            <person name="Miller A.N."/>
            <person name="Grigoriev I.V."/>
            <person name="Debuchy R."/>
            <person name="Gladieux P."/>
            <person name="Thoren M.H."/>
            <person name="Johannesson H."/>
        </authorList>
    </citation>
    <scope>NUCLEOTIDE SEQUENCE</scope>
    <source>
        <strain evidence="2">SMH4131-1</strain>
    </source>
</reference>
<dbReference type="AlphaFoldDB" id="A0AAE0M505"/>
<feature type="compositionally biased region" description="Pro residues" evidence="1">
    <location>
        <begin position="380"/>
        <end position="407"/>
    </location>
</feature>
<evidence type="ECO:0000313" key="2">
    <source>
        <dbReference type="EMBL" id="KAK3319487.1"/>
    </source>
</evidence>
<comment type="caution">
    <text evidence="2">The sequence shown here is derived from an EMBL/GenBank/DDBJ whole genome shotgun (WGS) entry which is preliminary data.</text>
</comment>
<evidence type="ECO:0000313" key="3">
    <source>
        <dbReference type="Proteomes" id="UP001286456"/>
    </source>
</evidence>
<feature type="compositionally biased region" description="Low complexity" evidence="1">
    <location>
        <begin position="534"/>
        <end position="545"/>
    </location>
</feature>
<feature type="compositionally biased region" description="Polar residues" evidence="1">
    <location>
        <begin position="481"/>
        <end position="497"/>
    </location>
</feature>
<evidence type="ECO:0000256" key="1">
    <source>
        <dbReference type="SAM" id="MobiDB-lite"/>
    </source>
</evidence>
<keyword evidence="3" id="KW-1185">Reference proteome</keyword>
<dbReference type="EMBL" id="JAUEPO010000006">
    <property type="protein sequence ID" value="KAK3319487.1"/>
    <property type="molecule type" value="Genomic_DNA"/>
</dbReference>
<protein>
    <submittedName>
        <fullName evidence="2">Uncharacterized protein</fullName>
    </submittedName>
</protein>
<feature type="compositionally biased region" description="Low complexity" evidence="1">
    <location>
        <begin position="498"/>
        <end position="513"/>
    </location>
</feature>
<sequence>MASASQNTRDLTLQYLIEQNDAALFTTACASDARPPSIGFFTWLKFHLINQDQDADIKFADIQDGLMILANLLPELHLGLEVANSLNLMNDDCPEGALIWRWATSFLSRVINDENKLRTYGDGIALFDATLIYFEADFLHSRIIPFVIHTLTKPAPAVLSWVPGFLSRIAEKAFSRLFQPGQGRNIYGLIATTFLTSRIFTTYGFTVVEVGCDKDPRSLNRTSDPSLTPPQFAQLINDIVNLELYPALTSLTNEIEVQMELASDLRKYPPFDFRDFWLPSLRLLEQTLFIGRAPPAGYLSPLYRRLFGAVLRTYAWNRVGMRPNYGAHHPAQLDAYHAWLERREEFSYELSKFHPAKLWELLGRTWYHELVEMSFLNGDSPPPPPSTLQPSRPFIPVPTGPSAPPAATPRASNANANANANANIDLAMDSPSPGYTVYPTNTDDTGARDEFEFDMSSDDGLSLSPAPVTNQANNMNNNNAPSFSQETTPHPSTIPATQYQQQQQQEPQHQQGQVFGPRYYQTRQTFPSPPPQARGPSSSSSSEEP</sequence>
<dbReference type="Proteomes" id="UP001286456">
    <property type="component" value="Unassembled WGS sequence"/>
</dbReference>
<name>A0AAE0M505_9PEZI</name>
<gene>
    <name evidence="2" type="ORF">B0T19DRAFT_445299</name>
</gene>
<organism evidence="2 3">
    <name type="scientific">Cercophora scortea</name>
    <dbReference type="NCBI Taxonomy" id="314031"/>
    <lineage>
        <taxon>Eukaryota</taxon>
        <taxon>Fungi</taxon>
        <taxon>Dikarya</taxon>
        <taxon>Ascomycota</taxon>
        <taxon>Pezizomycotina</taxon>
        <taxon>Sordariomycetes</taxon>
        <taxon>Sordariomycetidae</taxon>
        <taxon>Sordariales</taxon>
        <taxon>Lasiosphaeriaceae</taxon>
        <taxon>Cercophora</taxon>
    </lineage>
</organism>
<proteinExistence type="predicted"/>
<feature type="compositionally biased region" description="Low complexity" evidence="1">
    <location>
        <begin position="470"/>
        <end position="480"/>
    </location>
</feature>
<reference evidence="2" key="1">
    <citation type="journal article" date="2023" name="Mol. Phylogenet. Evol.">
        <title>Genome-scale phylogeny and comparative genomics of the fungal order Sordariales.</title>
        <authorList>
            <person name="Hensen N."/>
            <person name="Bonometti L."/>
            <person name="Westerberg I."/>
            <person name="Brannstrom I.O."/>
            <person name="Guillou S."/>
            <person name="Cros-Aarteil S."/>
            <person name="Calhoun S."/>
            <person name="Haridas S."/>
            <person name="Kuo A."/>
            <person name="Mondo S."/>
            <person name="Pangilinan J."/>
            <person name="Riley R."/>
            <person name="LaButti K."/>
            <person name="Andreopoulos B."/>
            <person name="Lipzen A."/>
            <person name="Chen C."/>
            <person name="Yan M."/>
            <person name="Daum C."/>
            <person name="Ng V."/>
            <person name="Clum A."/>
            <person name="Steindorff A."/>
            <person name="Ohm R.A."/>
            <person name="Martin F."/>
            <person name="Silar P."/>
            <person name="Natvig D.O."/>
            <person name="Lalanne C."/>
            <person name="Gautier V."/>
            <person name="Ament-Velasquez S.L."/>
            <person name="Kruys A."/>
            <person name="Hutchinson M.I."/>
            <person name="Powell A.J."/>
            <person name="Barry K."/>
            <person name="Miller A.N."/>
            <person name="Grigoriev I.V."/>
            <person name="Debuchy R."/>
            <person name="Gladieux P."/>
            <person name="Hiltunen Thoren M."/>
            <person name="Johannesson H."/>
        </authorList>
    </citation>
    <scope>NUCLEOTIDE SEQUENCE</scope>
    <source>
        <strain evidence="2">SMH4131-1</strain>
    </source>
</reference>
<feature type="region of interest" description="Disordered" evidence="1">
    <location>
        <begin position="378"/>
        <end position="545"/>
    </location>
</feature>
<accession>A0AAE0M505</accession>
<feature type="compositionally biased region" description="Low complexity" evidence="1">
    <location>
        <begin position="408"/>
        <end position="423"/>
    </location>
</feature>